<accession>A0A150SWY2</accession>
<dbReference type="AlphaFoldDB" id="A0A150SWY2"/>
<protein>
    <submittedName>
        <fullName evidence="2">Uncharacterized protein</fullName>
    </submittedName>
</protein>
<sequence>MSPGSRSLPLGRAAARALLVAAVIAALWAYFFMWRTVSIRSHAADKTLVVWLEMDGSASRQLVLDAGARGSTFVWGRPSRDTSLGVFALQSRGSGPIGSCGHQGRWSPASDYIVIVTEPEEGELIAWCERASTLDAVLSVW</sequence>
<feature type="transmembrane region" description="Helical" evidence="1">
    <location>
        <begin position="13"/>
        <end position="33"/>
    </location>
</feature>
<proteinExistence type="predicted"/>
<evidence type="ECO:0000313" key="3">
    <source>
        <dbReference type="Proteomes" id="UP000075515"/>
    </source>
</evidence>
<name>A0A150SWY2_SORCE</name>
<dbReference type="Proteomes" id="UP000075515">
    <property type="component" value="Unassembled WGS sequence"/>
</dbReference>
<gene>
    <name evidence="2" type="ORF">BE18_29120</name>
</gene>
<comment type="caution">
    <text evidence="2">The sequence shown here is derived from an EMBL/GenBank/DDBJ whole genome shotgun (WGS) entry which is preliminary data.</text>
</comment>
<organism evidence="2 3">
    <name type="scientific">Sorangium cellulosum</name>
    <name type="common">Polyangium cellulosum</name>
    <dbReference type="NCBI Taxonomy" id="56"/>
    <lineage>
        <taxon>Bacteria</taxon>
        <taxon>Pseudomonadati</taxon>
        <taxon>Myxococcota</taxon>
        <taxon>Polyangia</taxon>
        <taxon>Polyangiales</taxon>
        <taxon>Polyangiaceae</taxon>
        <taxon>Sorangium</taxon>
    </lineage>
</organism>
<evidence type="ECO:0000313" key="2">
    <source>
        <dbReference type="EMBL" id="KYF85522.1"/>
    </source>
</evidence>
<dbReference type="EMBL" id="JEMC01002706">
    <property type="protein sequence ID" value="KYF85522.1"/>
    <property type="molecule type" value="Genomic_DNA"/>
</dbReference>
<reference evidence="2 3" key="1">
    <citation type="submission" date="2014-02" db="EMBL/GenBank/DDBJ databases">
        <title>The small core and large imbalanced accessory genome model reveals a collaborative survival strategy of Sorangium cellulosum strains in nature.</title>
        <authorList>
            <person name="Han K."/>
            <person name="Peng R."/>
            <person name="Blom J."/>
            <person name="Li Y.-Z."/>
        </authorList>
    </citation>
    <scope>NUCLEOTIDE SEQUENCE [LARGE SCALE GENOMIC DNA]</scope>
    <source>
        <strain evidence="2 3">So0149</strain>
    </source>
</reference>
<keyword evidence="1" id="KW-0472">Membrane</keyword>
<keyword evidence="1" id="KW-1133">Transmembrane helix</keyword>
<evidence type="ECO:0000256" key="1">
    <source>
        <dbReference type="SAM" id="Phobius"/>
    </source>
</evidence>
<keyword evidence="1" id="KW-0812">Transmembrane</keyword>